<gene>
    <name evidence="2" type="ORF">M1R53_02480</name>
</gene>
<organism evidence="2 3">
    <name type="scientific">Fenollaria massiliensis</name>
    <dbReference type="NCBI Taxonomy" id="938288"/>
    <lineage>
        <taxon>Bacteria</taxon>
        <taxon>Bacillati</taxon>
        <taxon>Bacillota</taxon>
        <taxon>Clostridia</taxon>
        <taxon>Eubacteriales</taxon>
        <taxon>Fenollaria</taxon>
    </lineage>
</organism>
<name>A0A9E7IX69_9FIRM</name>
<proteinExistence type="predicted"/>
<protein>
    <submittedName>
        <fullName evidence="2">DUF3343 domain-containing protein</fullName>
    </submittedName>
</protein>
<keyword evidence="3" id="KW-1185">Reference proteome</keyword>
<evidence type="ECO:0000313" key="3">
    <source>
        <dbReference type="Proteomes" id="UP000831151"/>
    </source>
</evidence>
<sequence>MKELRNYILLGDSASATKLYYLLKDNGFEVTIAPTPRNADHCCGLCIIYEAQDKEKIAILAEKNSIKIDRFWEDIVRDDPNRMRFC</sequence>
<dbReference type="Proteomes" id="UP000831151">
    <property type="component" value="Chromosome"/>
</dbReference>
<dbReference type="RefSeq" id="WP_249242947.1">
    <property type="nucleotide sequence ID" value="NZ_CP096649.1"/>
</dbReference>
<dbReference type="Pfam" id="PF11823">
    <property type="entry name" value="Se_S_carrier"/>
    <property type="match status" value="1"/>
</dbReference>
<accession>A0A9E7IX69</accession>
<dbReference type="AlphaFoldDB" id="A0A9E7IX69"/>
<dbReference type="KEGG" id="fms:M1R53_02480"/>
<evidence type="ECO:0000259" key="1">
    <source>
        <dbReference type="Pfam" id="PF11823"/>
    </source>
</evidence>
<feature type="domain" description="Putative Se/S carrier protein-like" evidence="1">
    <location>
        <begin position="7"/>
        <end position="73"/>
    </location>
</feature>
<dbReference type="EMBL" id="CP096649">
    <property type="protein sequence ID" value="UQK59530.1"/>
    <property type="molecule type" value="Genomic_DNA"/>
</dbReference>
<evidence type="ECO:0000313" key="2">
    <source>
        <dbReference type="EMBL" id="UQK59530.1"/>
    </source>
</evidence>
<reference evidence="2" key="1">
    <citation type="submission" date="2022-04" db="EMBL/GenBank/DDBJ databases">
        <title>Complete genome sequences of Ezakiella coagulans and Fenollaria massiliensis.</title>
        <authorList>
            <person name="France M.T."/>
            <person name="Clifford J."/>
            <person name="Narina S."/>
            <person name="Rutt L."/>
            <person name="Ravel J."/>
        </authorList>
    </citation>
    <scope>NUCLEOTIDE SEQUENCE</scope>
    <source>
        <strain evidence="2">C0061C2</strain>
    </source>
</reference>
<dbReference type="InterPro" id="IPR021778">
    <property type="entry name" value="Se/S_carrier-like"/>
</dbReference>